<comment type="catalytic activity">
    <reaction evidence="15 16">
        <text>L-glutamate + ATP = L-glutamyl 5-phosphate + ADP</text>
        <dbReference type="Rhea" id="RHEA:14877"/>
        <dbReference type="ChEBI" id="CHEBI:29985"/>
        <dbReference type="ChEBI" id="CHEBI:30616"/>
        <dbReference type="ChEBI" id="CHEBI:58274"/>
        <dbReference type="ChEBI" id="CHEBI:456216"/>
        <dbReference type="EC" id="2.7.2.11"/>
    </reaction>
</comment>
<dbReference type="PROSITE" id="PS00902">
    <property type="entry name" value="GLUTAMATE_5_KINASE"/>
    <property type="match status" value="1"/>
</dbReference>
<comment type="pathway">
    <text evidence="2 16">Amino-acid biosynthesis; L-proline biosynthesis; L-glutamate 5-semialdehyde from L-glutamate: step 1/2.</text>
</comment>
<evidence type="ECO:0000256" key="15">
    <source>
        <dbReference type="ARBA" id="ARBA00049141"/>
    </source>
</evidence>
<dbReference type="InterPro" id="IPR020593">
    <property type="entry name" value="G-glutamylP_reductase_CS"/>
</dbReference>
<evidence type="ECO:0000256" key="16">
    <source>
        <dbReference type="PIRNR" id="PIRNR036429"/>
    </source>
</evidence>
<comment type="similarity">
    <text evidence="4 16">In the N-terminal section; belongs to the glutamate 5-kinase family.</text>
</comment>
<keyword evidence="7 16" id="KW-0808">Transferase</keyword>
<dbReference type="InterPro" id="IPR001057">
    <property type="entry name" value="Glu/AcGlu_kinase"/>
</dbReference>
<dbReference type="NCBIfam" id="NF001221">
    <property type="entry name" value="PRK00197.1"/>
    <property type="match status" value="1"/>
</dbReference>
<dbReference type="GO" id="GO:0055129">
    <property type="term" value="P:L-proline biosynthetic process"/>
    <property type="evidence" value="ECO:0007669"/>
    <property type="project" value="UniProtKB-UniRule"/>
</dbReference>
<organism evidence="19 20">
    <name type="scientific">Ceutorhynchus assimilis</name>
    <name type="common">cabbage seed weevil</name>
    <dbReference type="NCBI Taxonomy" id="467358"/>
    <lineage>
        <taxon>Eukaryota</taxon>
        <taxon>Metazoa</taxon>
        <taxon>Ecdysozoa</taxon>
        <taxon>Arthropoda</taxon>
        <taxon>Hexapoda</taxon>
        <taxon>Insecta</taxon>
        <taxon>Pterygota</taxon>
        <taxon>Neoptera</taxon>
        <taxon>Endopterygota</taxon>
        <taxon>Coleoptera</taxon>
        <taxon>Polyphaga</taxon>
        <taxon>Cucujiformia</taxon>
        <taxon>Curculionidae</taxon>
        <taxon>Ceutorhynchinae</taxon>
        <taxon>Ceutorhynchus</taxon>
    </lineage>
</organism>
<dbReference type="HAMAP" id="MF_00412">
    <property type="entry name" value="ProA"/>
    <property type="match status" value="1"/>
</dbReference>
<evidence type="ECO:0000313" key="20">
    <source>
        <dbReference type="Proteomes" id="UP001152799"/>
    </source>
</evidence>
<dbReference type="InterPro" id="IPR019797">
    <property type="entry name" value="Glutamate_5-kinase_CS"/>
</dbReference>
<dbReference type="SUPFAM" id="SSF53720">
    <property type="entry name" value="ALDH-like"/>
    <property type="match status" value="1"/>
</dbReference>
<evidence type="ECO:0000259" key="17">
    <source>
        <dbReference type="Pfam" id="PF00171"/>
    </source>
</evidence>
<dbReference type="NCBIfam" id="TIGR00407">
    <property type="entry name" value="proA"/>
    <property type="match status" value="1"/>
</dbReference>
<evidence type="ECO:0000256" key="11">
    <source>
        <dbReference type="ARBA" id="ARBA00022857"/>
    </source>
</evidence>
<name>A0A9N9MY66_9CUCU</name>
<dbReference type="InterPro" id="IPR001048">
    <property type="entry name" value="Asp/Glu/Uridylate_kinase"/>
</dbReference>
<dbReference type="InterPro" id="IPR015590">
    <property type="entry name" value="Aldehyde_DH_dom"/>
</dbReference>
<dbReference type="EMBL" id="OU892284">
    <property type="protein sequence ID" value="CAG9773064.1"/>
    <property type="molecule type" value="Genomic_DNA"/>
</dbReference>
<gene>
    <name evidence="19" type="ORF">CEUTPL_LOCUS13465</name>
</gene>
<dbReference type="InterPro" id="IPR016162">
    <property type="entry name" value="Ald_DH_N"/>
</dbReference>
<keyword evidence="9 16" id="KW-0418">Kinase</keyword>
<dbReference type="GO" id="GO:0004350">
    <property type="term" value="F:glutamate-5-semialdehyde dehydrogenase activity"/>
    <property type="evidence" value="ECO:0007669"/>
    <property type="project" value="UniProtKB-UniRule"/>
</dbReference>
<evidence type="ECO:0000259" key="18">
    <source>
        <dbReference type="Pfam" id="PF00696"/>
    </source>
</evidence>
<dbReference type="Pfam" id="PF00696">
    <property type="entry name" value="AA_kinase"/>
    <property type="match status" value="1"/>
</dbReference>
<evidence type="ECO:0000256" key="13">
    <source>
        <dbReference type="ARBA" id="ARBA00023268"/>
    </source>
</evidence>
<dbReference type="PANTHER" id="PTHR11063">
    <property type="entry name" value="GLUTAMATE SEMIALDEHYDE DEHYDROGENASE"/>
    <property type="match status" value="1"/>
</dbReference>
<evidence type="ECO:0000256" key="4">
    <source>
        <dbReference type="ARBA" id="ARBA00009302"/>
    </source>
</evidence>
<proteinExistence type="inferred from homology"/>
<comment type="catalytic activity">
    <reaction evidence="14 16">
        <text>L-glutamate 5-semialdehyde + phosphate + NADP(+) = L-glutamyl 5-phosphate + NADPH + H(+)</text>
        <dbReference type="Rhea" id="RHEA:19541"/>
        <dbReference type="ChEBI" id="CHEBI:15378"/>
        <dbReference type="ChEBI" id="CHEBI:43474"/>
        <dbReference type="ChEBI" id="CHEBI:57783"/>
        <dbReference type="ChEBI" id="CHEBI:58066"/>
        <dbReference type="ChEBI" id="CHEBI:58274"/>
        <dbReference type="ChEBI" id="CHEBI:58349"/>
        <dbReference type="EC" id="1.2.1.41"/>
    </reaction>
</comment>
<evidence type="ECO:0000256" key="5">
    <source>
        <dbReference type="ARBA" id="ARBA00022605"/>
    </source>
</evidence>
<keyword evidence="13" id="KW-0511">Multifunctional enzyme</keyword>
<feature type="domain" description="Aldehyde dehydrogenase" evidence="17">
    <location>
        <begin position="308"/>
        <end position="612"/>
    </location>
</feature>
<dbReference type="PROSITE" id="PS01223">
    <property type="entry name" value="PROA"/>
    <property type="match status" value="1"/>
</dbReference>
<keyword evidence="11 16" id="KW-0521">NADP</keyword>
<dbReference type="InterPro" id="IPR000965">
    <property type="entry name" value="GPR_dom"/>
</dbReference>
<dbReference type="Gene3D" id="3.40.1160.10">
    <property type="entry name" value="Acetylglutamate kinase-like"/>
    <property type="match status" value="1"/>
</dbReference>
<keyword evidence="20" id="KW-1185">Reference proteome</keyword>
<evidence type="ECO:0000256" key="2">
    <source>
        <dbReference type="ARBA" id="ARBA00005185"/>
    </source>
</evidence>
<keyword evidence="10 16" id="KW-0067">ATP-binding</keyword>
<dbReference type="GO" id="GO:0005739">
    <property type="term" value="C:mitochondrion"/>
    <property type="evidence" value="ECO:0007669"/>
    <property type="project" value="UniProtKB-UniRule"/>
</dbReference>
<keyword evidence="8 16" id="KW-0547">Nucleotide-binding</keyword>
<evidence type="ECO:0000256" key="12">
    <source>
        <dbReference type="ARBA" id="ARBA00023002"/>
    </source>
</evidence>
<comment type="pathway">
    <text evidence="1 16">Amino-acid biosynthesis; L-proline biosynthesis; L-glutamate 5-semialdehyde from L-glutamate: step 2/2.</text>
</comment>
<accession>A0A9N9MY66</accession>
<protein>
    <recommendedName>
        <fullName evidence="16">Delta-1-pyrroline-5-carboxylate synthase</fullName>
    </recommendedName>
    <domain>
        <recommendedName>
            <fullName evidence="16">Glutamate 5-kinase</fullName>
            <shortName evidence="16">GK</shortName>
            <ecNumber evidence="16">2.7.2.11</ecNumber>
        </recommendedName>
        <alternativeName>
            <fullName evidence="16">Gamma-glutamyl kinase</fullName>
        </alternativeName>
    </domain>
    <domain>
        <recommendedName>
            <fullName evidence="16">Gamma-glutamyl phosphate reductase</fullName>
            <shortName evidence="16">GPR</shortName>
            <ecNumber evidence="16">1.2.1.41</ecNumber>
        </recommendedName>
        <alternativeName>
            <fullName evidence="16">Glutamate-5-semialdehyde dehydrogenase</fullName>
        </alternativeName>
        <alternativeName>
            <fullName evidence="16">Glutamyl-gamma-semialdehyde dehydrogenase</fullName>
        </alternativeName>
    </domain>
</protein>
<evidence type="ECO:0000256" key="7">
    <source>
        <dbReference type="ARBA" id="ARBA00022679"/>
    </source>
</evidence>
<dbReference type="PRINTS" id="PR00474">
    <property type="entry name" value="GLU5KINASE"/>
</dbReference>
<dbReference type="InterPro" id="IPR005766">
    <property type="entry name" value="P5_carboxy_syn"/>
</dbReference>
<keyword evidence="5 16" id="KW-0028">Amino-acid biosynthesis</keyword>
<dbReference type="PANTHER" id="PTHR11063:SF8">
    <property type="entry name" value="DELTA-1-PYRROLINE-5-CARBOXYLATE SYNTHASE"/>
    <property type="match status" value="1"/>
</dbReference>
<evidence type="ECO:0000256" key="8">
    <source>
        <dbReference type="ARBA" id="ARBA00022741"/>
    </source>
</evidence>
<reference evidence="19" key="1">
    <citation type="submission" date="2022-01" db="EMBL/GenBank/DDBJ databases">
        <authorList>
            <person name="King R."/>
        </authorList>
    </citation>
    <scope>NUCLEOTIDE SEQUENCE</scope>
</reference>
<dbReference type="OrthoDB" id="1934954at2759"/>
<sequence>MSFQKYPRIGLQCARFICKEAAEKPCKSPHQVRIPLATRQELKDAKRIMLKFGSEVMIHPKGNLLAMTRWANLIEQMAELSYQGKEIICITSGAVAHGRKKLGNIVSNKDFKVSKRPAAAVGQPNLMYLYSTLLNKYNIQCAQLLLTESDIYQDRNRKILKDSINKLLSLGVIPIFNTNDAVLPQPDVPCPTLCDGIKLKDNDSLAAILSSELQTDLLIILSNVDGVYDKAPSESGARVIYSFTKETRKIVEIGEGSARGIGGMDSKINAALWAVAHGTAVVVANGMTIDSIKTVVSGKKFGTMFIDSSICQDDNTEQIASEARRQSRTLALVSNNDRAACINKFAELLDARVPEIIEANNKDVEDAEKSGYNQVLINRLRITPGKIKALSVGIRQVAETSKHILGKVLRKTLLADGLELTQITVPLGVILVIFESRPDVLAQIAALTIASGNGLVLKGGDEALRSNMVMKSIVDDALKTIKCEGAVGLVATKEEIADLISMDQYIDLIIPRGGYQLIRFIQDNAKRIPVMGHSEGICHIYVDKDAVAEKIFKIVIDAKSDYPSACNAVETVLLHKDLMEGDFFAELCCRLKQTEITIHSGPKLSKFLQFGPPLAKSMKKEYGDKEMCIEVVDNMQEAIDHIHKYGSSHTESIITENKESAEAFLKKVDSACIFHNASTRMSDGFRFGLGAEVGISTARIHARGPVGVEGLLTTKWILRSKFAHTAGEFNQKDGPKWIHKALPIN</sequence>
<dbReference type="NCBIfam" id="TIGR01092">
    <property type="entry name" value="P5CS"/>
    <property type="match status" value="1"/>
</dbReference>
<dbReference type="CDD" id="cd07079">
    <property type="entry name" value="ALDH_F18-19_ProA-GPR"/>
    <property type="match status" value="1"/>
</dbReference>
<dbReference type="SUPFAM" id="SSF53633">
    <property type="entry name" value="Carbamate kinase-like"/>
    <property type="match status" value="1"/>
</dbReference>
<comment type="similarity">
    <text evidence="3 16">In the C-terminal section; belongs to the gamma-glutamyl phosphate reductase family.</text>
</comment>
<keyword evidence="12 16" id="KW-0560">Oxidoreductase</keyword>
<dbReference type="GO" id="GO:0005524">
    <property type="term" value="F:ATP binding"/>
    <property type="evidence" value="ECO:0007669"/>
    <property type="project" value="UniProtKB-UniRule"/>
</dbReference>
<evidence type="ECO:0000256" key="3">
    <source>
        <dbReference type="ARBA" id="ARBA00006300"/>
    </source>
</evidence>
<evidence type="ECO:0000256" key="6">
    <source>
        <dbReference type="ARBA" id="ARBA00022650"/>
    </source>
</evidence>
<feature type="domain" description="Aspartate/glutamate/uridylate kinase" evidence="18">
    <location>
        <begin position="46"/>
        <end position="285"/>
    </location>
</feature>
<evidence type="ECO:0000256" key="1">
    <source>
        <dbReference type="ARBA" id="ARBA00004985"/>
    </source>
</evidence>
<dbReference type="PIRSF" id="PIRSF036429">
    <property type="entry name" value="P5C_syn"/>
    <property type="match status" value="1"/>
</dbReference>
<evidence type="ECO:0000256" key="14">
    <source>
        <dbReference type="ARBA" id="ARBA00049024"/>
    </source>
</evidence>
<dbReference type="GO" id="GO:0004349">
    <property type="term" value="F:glutamate 5-kinase activity"/>
    <property type="evidence" value="ECO:0007669"/>
    <property type="project" value="UniProtKB-UniRule"/>
</dbReference>
<evidence type="ECO:0000313" key="19">
    <source>
        <dbReference type="EMBL" id="CAG9773064.1"/>
    </source>
</evidence>
<dbReference type="Proteomes" id="UP001152799">
    <property type="component" value="Chromosome 8"/>
</dbReference>
<dbReference type="InterPro" id="IPR005715">
    <property type="entry name" value="Glu_5kinase/COase_Synthase"/>
</dbReference>
<evidence type="ECO:0000256" key="9">
    <source>
        <dbReference type="ARBA" id="ARBA00022777"/>
    </source>
</evidence>
<dbReference type="EC" id="2.7.2.11" evidence="16"/>
<dbReference type="NCBIfam" id="TIGR01027">
    <property type="entry name" value="proB"/>
    <property type="match status" value="1"/>
</dbReference>
<keyword evidence="6 16" id="KW-0641">Proline biosynthesis</keyword>
<dbReference type="Pfam" id="PF00171">
    <property type="entry name" value="Aldedh"/>
    <property type="match status" value="1"/>
</dbReference>
<dbReference type="InterPro" id="IPR036393">
    <property type="entry name" value="AceGlu_kinase-like_sf"/>
</dbReference>
<evidence type="ECO:0000256" key="10">
    <source>
        <dbReference type="ARBA" id="ARBA00022840"/>
    </source>
</evidence>
<dbReference type="AlphaFoldDB" id="A0A9N9MY66"/>
<dbReference type="EC" id="1.2.1.41" evidence="16"/>
<dbReference type="InterPro" id="IPR016161">
    <property type="entry name" value="Ald_DH/histidinol_DH"/>
</dbReference>
<dbReference type="Gene3D" id="3.40.605.10">
    <property type="entry name" value="Aldehyde Dehydrogenase, Chain A, domain 1"/>
    <property type="match status" value="1"/>
</dbReference>
<dbReference type="Gene3D" id="3.40.309.10">
    <property type="entry name" value="Aldehyde Dehydrogenase, Chain A, domain 2"/>
    <property type="match status" value="1"/>
</dbReference>
<dbReference type="InterPro" id="IPR016163">
    <property type="entry name" value="Ald_DH_C"/>
</dbReference>